<feature type="compositionally biased region" description="Basic and acidic residues" evidence="3">
    <location>
        <begin position="221"/>
        <end position="237"/>
    </location>
</feature>
<keyword evidence="1 2" id="KW-0694">RNA-binding</keyword>
<evidence type="ECO:0000256" key="2">
    <source>
        <dbReference type="PROSITE-ProRule" id="PRU00176"/>
    </source>
</evidence>
<sequence length="334" mass="36838">MTLPDTLTTGRRLGGMTSQVGRTKPYDRPSRRGMDGRFGNKKNDADMDSQWQHDRFSKDDGGKGTGLRQDASYSGSRHLDSRKHTVLVSNLHWGVSVQDLEELFGMDQGQLLSAKIKYDTSGRSEGIATLVFTSSEAAQSAVDEYHKRELDGLPLQLELTDSGKSFSGRLGSGEMGRGEKGNTDIIDRLGKPSVFQRLGKSLDDRLGQKGSSTLATKGLKSKQDARYDRRPNRAEGDWRADKIDLDTQKTDGYRQSGQKKRHGAFYHADTEMSMTDVDMDTDVTEAALGTGSRKNRHGHANRNRGAITPPTRRPIVSYVDADHPAADGNMLSNM</sequence>
<dbReference type="PANTHER" id="PTHR19965">
    <property type="entry name" value="RNA AND EXPORT FACTOR BINDING PROTEIN"/>
    <property type="match status" value="1"/>
</dbReference>
<feature type="compositionally biased region" description="Basic and acidic residues" evidence="3">
    <location>
        <begin position="41"/>
        <end position="62"/>
    </location>
</feature>
<dbReference type="Proteomes" id="UP000007241">
    <property type="component" value="Unassembled WGS sequence"/>
</dbReference>
<dbReference type="InterPro" id="IPR051229">
    <property type="entry name" value="ALYREF_mRNA_export"/>
</dbReference>
<feature type="compositionally biased region" description="Basic and acidic residues" evidence="3">
    <location>
        <begin position="24"/>
        <end position="35"/>
    </location>
</feature>
<dbReference type="HOGENOM" id="CLU_831507_0_0_1"/>
<feature type="compositionally biased region" description="Basic residues" evidence="3">
    <location>
        <begin position="293"/>
        <end position="302"/>
    </location>
</feature>
<dbReference type="RefSeq" id="XP_006679623.1">
    <property type="nucleotide sequence ID" value="XM_006679560.1"/>
</dbReference>
<evidence type="ECO:0000313" key="6">
    <source>
        <dbReference type="Proteomes" id="UP000007241"/>
    </source>
</evidence>
<feature type="compositionally biased region" description="Basic and acidic residues" evidence="3">
    <location>
        <begin position="176"/>
        <end position="188"/>
    </location>
</feature>
<dbReference type="InterPro" id="IPR000504">
    <property type="entry name" value="RRM_dom"/>
</dbReference>
<feature type="region of interest" description="Disordered" evidence="3">
    <location>
        <begin position="200"/>
        <end position="237"/>
    </location>
</feature>
<dbReference type="InterPro" id="IPR035979">
    <property type="entry name" value="RBD_domain_sf"/>
</dbReference>
<dbReference type="SUPFAM" id="SSF54928">
    <property type="entry name" value="RNA-binding domain, RBD"/>
    <property type="match status" value="1"/>
</dbReference>
<dbReference type="Pfam" id="PF00076">
    <property type="entry name" value="RRM_1"/>
    <property type="match status" value="1"/>
</dbReference>
<dbReference type="InParanoid" id="F4P4T6"/>
<keyword evidence="6" id="KW-1185">Reference proteome</keyword>
<evidence type="ECO:0000256" key="3">
    <source>
        <dbReference type="SAM" id="MobiDB-lite"/>
    </source>
</evidence>
<accession>F4P4T6</accession>
<feature type="region of interest" description="Disordered" evidence="3">
    <location>
        <begin position="291"/>
        <end position="312"/>
    </location>
</feature>
<dbReference type="EMBL" id="GL882885">
    <property type="protein sequence ID" value="EGF79631.1"/>
    <property type="molecule type" value="Genomic_DNA"/>
</dbReference>
<name>F4P4T6_BATDJ</name>
<feature type="compositionally biased region" description="Low complexity" evidence="3">
    <location>
        <begin position="1"/>
        <end position="15"/>
    </location>
</feature>
<dbReference type="InterPro" id="IPR012677">
    <property type="entry name" value="Nucleotide-bd_a/b_plait_sf"/>
</dbReference>
<dbReference type="PROSITE" id="PS50102">
    <property type="entry name" value="RRM"/>
    <property type="match status" value="1"/>
</dbReference>
<dbReference type="CDD" id="cd12418">
    <property type="entry name" value="RRM_Aly_REF_like"/>
    <property type="match status" value="1"/>
</dbReference>
<evidence type="ECO:0000259" key="4">
    <source>
        <dbReference type="PROSITE" id="PS50102"/>
    </source>
</evidence>
<dbReference type="OrthoDB" id="346839at2759"/>
<dbReference type="PANTHER" id="PTHR19965:SF82">
    <property type="entry name" value="THO COMPLEX SUBUNIT 4"/>
    <property type="match status" value="1"/>
</dbReference>
<dbReference type="Gene3D" id="3.30.70.330">
    <property type="match status" value="1"/>
</dbReference>
<dbReference type="STRING" id="684364.F4P4T6"/>
<reference evidence="5 6" key="1">
    <citation type="submission" date="2009-12" db="EMBL/GenBank/DDBJ databases">
        <title>The draft genome of Batrachochytrium dendrobatidis.</title>
        <authorList>
            <consortium name="US DOE Joint Genome Institute (JGI-PGF)"/>
            <person name="Kuo A."/>
            <person name="Salamov A."/>
            <person name="Schmutz J."/>
            <person name="Lucas S."/>
            <person name="Pitluck S."/>
            <person name="Rosenblum E."/>
            <person name="Stajich J."/>
            <person name="Eisen M."/>
            <person name="Grigoriev I.V."/>
        </authorList>
    </citation>
    <scope>NUCLEOTIDE SEQUENCE [LARGE SCALE GENOMIC DNA]</scope>
    <source>
        <strain evidence="6">JAM81 / FGSC 10211</strain>
    </source>
</reference>
<gene>
    <name evidence="5" type="ORF">BATDEDRAFT_89023</name>
</gene>
<dbReference type="GeneID" id="18243361"/>
<organism evidence="5 6">
    <name type="scientific">Batrachochytrium dendrobatidis (strain JAM81 / FGSC 10211)</name>
    <name type="common">Frog chytrid fungus</name>
    <dbReference type="NCBI Taxonomy" id="684364"/>
    <lineage>
        <taxon>Eukaryota</taxon>
        <taxon>Fungi</taxon>
        <taxon>Fungi incertae sedis</taxon>
        <taxon>Chytridiomycota</taxon>
        <taxon>Chytridiomycota incertae sedis</taxon>
        <taxon>Chytridiomycetes</taxon>
        <taxon>Rhizophydiales</taxon>
        <taxon>Rhizophydiales incertae sedis</taxon>
        <taxon>Batrachochytrium</taxon>
    </lineage>
</organism>
<feature type="region of interest" description="Disordered" evidence="3">
    <location>
        <begin position="1"/>
        <end position="79"/>
    </location>
</feature>
<dbReference type="OMA" id="DREMESY"/>
<dbReference type="GO" id="GO:0005634">
    <property type="term" value="C:nucleus"/>
    <property type="evidence" value="ECO:0000318"/>
    <property type="project" value="GO_Central"/>
</dbReference>
<dbReference type="GO" id="GO:0006406">
    <property type="term" value="P:mRNA export from nucleus"/>
    <property type="evidence" value="ECO:0000318"/>
    <property type="project" value="GO_Central"/>
</dbReference>
<proteinExistence type="predicted"/>
<dbReference type="GO" id="GO:0003729">
    <property type="term" value="F:mRNA binding"/>
    <property type="evidence" value="ECO:0000318"/>
    <property type="project" value="GO_Central"/>
</dbReference>
<protein>
    <recommendedName>
        <fullName evidence="4">RRM domain-containing protein</fullName>
    </recommendedName>
</protein>
<feature type="region of interest" description="Disordered" evidence="3">
    <location>
        <begin position="164"/>
        <end position="188"/>
    </location>
</feature>
<dbReference type="SMART" id="SM00360">
    <property type="entry name" value="RRM"/>
    <property type="match status" value="1"/>
</dbReference>
<evidence type="ECO:0000313" key="5">
    <source>
        <dbReference type="EMBL" id="EGF79631.1"/>
    </source>
</evidence>
<evidence type="ECO:0000256" key="1">
    <source>
        <dbReference type="ARBA" id="ARBA00022884"/>
    </source>
</evidence>
<feature type="domain" description="RRM" evidence="4">
    <location>
        <begin position="84"/>
        <end position="162"/>
    </location>
</feature>
<dbReference type="AlphaFoldDB" id="F4P4T6"/>